<protein>
    <recommendedName>
        <fullName evidence="4">HTH marR-type domain-containing protein</fullName>
    </recommendedName>
</protein>
<dbReference type="RefSeq" id="WP_213527885.1">
    <property type="nucleotide sequence ID" value="NZ_BOVJ01000038.1"/>
</dbReference>
<reference evidence="5 6" key="1">
    <citation type="submission" date="2021-04" db="EMBL/GenBank/DDBJ databases">
        <title>Draft genome sequence of Paenibacillus cisolokensis, LC2-13A.</title>
        <authorList>
            <person name="Uke A."/>
            <person name="Chhe C."/>
            <person name="Baramee S."/>
            <person name="Kosugi A."/>
        </authorList>
    </citation>
    <scope>NUCLEOTIDE SEQUENCE [LARGE SCALE GENOMIC DNA]</scope>
    <source>
        <strain evidence="5 6">LC2-13A</strain>
    </source>
</reference>
<evidence type="ECO:0000256" key="2">
    <source>
        <dbReference type="ARBA" id="ARBA00023125"/>
    </source>
</evidence>
<dbReference type="Pfam" id="PF01047">
    <property type="entry name" value="MarR"/>
    <property type="match status" value="1"/>
</dbReference>
<evidence type="ECO:0000313" key="6">
    <source>
        <dbReference type="Proteomes" id="UP000680304"/>
    </source>
</evidence>
<organism evidence="5 6">
    <name type="scientific">Paenibacillus cisolokensis</name>
    <dbReference type="NCBI Taxonomy" id="1658519"/>
    <lineage>
        <taxon>Bacteria</taxon>
        <taxon>Bacillati</taxon>
        <taxon>Bacillota</taxon>
        <taxon>Bacilli</taxon>
        <taxon>Bacillales</taxon>
        <taxon>Paenibacillaceae</taxon>
        <taxon>Paenibacillus</taxon>
    </lineage>
</organism>
<dbReference type="EMBL" id="BOVJ01000038">
    <property type="protein sequence ID" value="GIQ62564.1"/>
    <property type="molecule type" value="Genomic_DNA"/>
</dbReference>
<evidence type="ECO:0000256" key="1">
    <source>
        <dbReference type="ARBA" id="ARBA00023015"/>
    </source>
</evidence>
<feature type="domain" description="HTH marR-type" evidence="4">
    <location>
        <begin position="1"/>
        <end position="106"/>
    </location>
</feature>
<accession>A0ABQ4N322</accession>
<evidence type="ECO:0000256" key="3">
    <source>
        <dbReference type="ARBA" id="ARBA00023163"/>
    </source>
</evidence>
<keyword evidence="2" id="KW-0238">DNA-binding</keyword>
<dbReference type="PANTHER" id="PTHR42756:SF1">
    <property type="entry name" value="TRANSCRIPTIONAL REPRESSOR OF EMRAB OPERON"/>
    <property type="match status" value="1"/>
</dbReference>
<dbReference type="Proteomes" id="UP000680304">
    <property type="component" value="Unassembled WGS sequence"/>
</dbReference>
<gene>
    <name evidence="5" type="ORF">PACILC2_11320</name>
</gene>
<comment type="caution">
    <text evidence="5">The sequence shown here is derived from an EMBL/GenBank/DDBJ whole genome shotgun (WGS) entry which is preliminary data.</text>
</comment>
<keyword evidence="3" id="KW-0804">Transcription</keyword>
<dbReference type="InterPro" id="IPR000835">
    <property type="entry name" value="HTH_MarR-typ"/>
</dbReference>
<sequence length="106" mass="12229">MTNLRQGGFLISKIHQLSGRIFSRKLKDYNINDINPAQGRILFALWQKDNIPIQELAKSTALGKSTLTRMLDKLEETGHLVRIFPSNDRRKVLIQLTEKIKNEDNL</sequence>
<name>A0ABQ4N322_9BACL</name>
<evidence type="ECO:0000259" key="4">
    <source>
        <dbReference type="PROSITE" id="PS50995"/>
    </source>
</evidence>
<keyword evidence="1" id="KW-0805">Transcription regulation</keyword>
<keyword evidence="6" id="KW-1185">Reference proteome</keyword>
<dbReference type="SUPFAM" id="SSF46785">
    <property type="entry name" value="Winged helix' DNA-binding domain"/>
    <property type="match status" value="1"/>
</dbReference>
<dbReference type="InterPro" id="IPR036390">
    <property type="entry name" value="WH_DNA-bd_sf"/>
</dbReference>
<dbReference type="Gene3D" id="1.10.10.10">
    <property type="entry name" value="Winged helix-like DNA-binding domain superfamily/Winged helix DNA-binding domain"/>
    <property type="match status" value="1"/>
</dbReference>
<dbReference type="InterPro" id="IPR036388">
    <property type="entry name" value="WH-like_DNA-bd_sf"/>
</dbReference>
<dbReference type="PRINTS" id="PR00598">
    <property type="entry name" value="HTHMARR"/>
</dbReference>
<dbReference type="PANTHER" id="PTHR42756">
    <property type="entry name" value="TRANSCRIPTIONAL REGULATOR, MARR"/>
    <property type="match status" value="1"/>
</dbReference>
<dbReference type="SMART" id="SM00347">
    <property type="entry name" value="HTH_MARR"/>
    <property type="match status" value="1"/>
</dbReference>
<dbReference type="PROSITE" id="PS50995">
    <property type="entry name" value="HTH_MARR_2"/>
    <property type="match status" value="1"/>
</dbReference>
<evidence type="ECO:0000313" key="5">
    <source>
        <dbReference type="EMBL" id="GIQ62564.1"/>
    </source>
</evidence>
<proteinExistence type="predicted"/>